<dbReference type="Proteomes" id="UP001642464">
    <property type="component" value="Unassembled WGS sequence"/>
</dbReference>
<name>A0ABP0IF48_9DINO</name>
<evidence type="ECO:0000313" key="3">
    <source>
        <dbReference type="EMBL" id="CAK9001216.1"/>
    </source>
</evidence>
<comment type="similarity">
    <text evidence="1">Belongs to the pseudouridine synthase RluA family.</text>
</comment>
<dbReference type="Gene3D" id="3.30.2350.10">
    <property type="entry name" value="Pseudouridine synthase"/>
    <property type="match status" value="1"/>
</dbReference>
<dbReference type="EMBL" id="CAXAMM010003780">
    <property type="protein sequence ID" value="CAK9001216.1"/>
    <property type="molecule type" value="Genomic_DNA"/>
</dbReference>
<dbReference type="InterPro" id="IPR050188">
    <property type="entry name" value="RluA_PseudoU_synthase"/>
</dbReference>
<dbReference type="InterPro" id="IPR006145">
    <property type="entry name" value="PsdUridine_synth_RsuA/RluA"/>
</dbReference>
<dbReference type="PANTHER" id="PTHR21600">
    <property type="entry name" value="MITOCHONDRIAL RNA PSEUDOURIDINE SYNTHASE"/>
    <property type="match status" value="1"/>
</dbReference>
<dbReference type="SUPFAM" id="SSF55120">
    <property type="entry name" value="Pseudouridine synthase"/>
    <property type="match status" value="1"/>
</dbReference>
<feature type="domain" description="Pseudouridine synthase RsuA/RluA-like" evidence="2">
    <location>
        <begin position="86"/>
        <end position="230"/>
    </location>
</feature>
<keyword evidence="3" id="KW-0413">Isomerase</keyword>
<dbReference type="CDD" id="cd02869">
    <property type="entry name" value="PseudoU_synth_RluA_like"/>
    <property type="match status" value="1"/>
</dbReference>
<sequence>MASLPCPKFNTVGFRTALLGLPLTIILSLQQALCWAGARSPVLRRRVALPAALIDIPTVEELDDMYPDLYRTGLAVLAKGENWAAVYNPSGATAHWHKEITEREGLTLMGRAKRTFRRKLHLLGRLDRTVSGITLLAFDAETAEAFESVNKSRTYYALCRNSGEFFFDRGEFAVNRPLKDKRAFGKPCSDTMKESHTDVQVLFGSKDPNCCLVRAKPTTGRYHQIRRHLRNISLPVLGDTYCKKKTRQYFASHGVELPRRVLLHLSSLSVPATAKTPKIHVTCPLPPNFQALIRSSFPSWAAEAEAALPELFMPPPPNLLDLRAQELSRPRTKSGLWSRLKDWFRWWPLRRQSSQSLARRF</sequence>
<proteinExistence type="inferred from homology"/>
<reference evidence="3 4" key="1">
    <citation type="submission" date="2024-02" db="EMBL/GenBank/DDBJ databases">
        <authorList>
            <person name="Chen Y."/>
            <person name="Shah S."/>
            <person name="Dougan E. K."/>
            <person name="Thang M."/>
            <person name="Chan C."/>
        </authorList>
    </citation>
    <scope>NUCLEOTIDE SEQUENCE [LARGE SCALE GENOMIC DNA]</scope>
</reference>
<organism evidence="3 4">
    <name type="scientific">Durusdinium trenchii</name>
    <dbReference type="NCBI Taxonomy" id="1381693"/>
    <lineage>
        <taxon>Eukaryota</taxon>
        <taxon>Sar</taxon>
        <taxon>Alveolata</taxon>
        <taxon>Dinophyceae</taxon>
        <taxon>Suessiales</taxon>
        <taxon>Symbiodiniaceae</taxon>
        <taxon>Durusdinium</taxon>
    </lineage>
</organism>
<gene>
    <name evidence="3" type="ORF">SCF082_LOCUS6839</name>
</gene>
<dbReference type="InterPro" id="IPR020103">
    <property type="entry name" value="PsdUridine_synth_cat_dom_sf"/>
</dbReference>
<dbReference type="GO" id="GO:0016853">
    <property type="term" value="F:isomerase activity"/>
    <property type="evidence" value="ECO:0007669"/>
    <property type="project" value="UniProtKB-KW"/>
</dbReference>
<dbReference type="Pfam" id="PF00849">
    <property type="entry name" value="PseudoU_synth_2"/>
    <property type="match status" value="1"/>
</dbReference>
<evidence type="ECO:0000313" key="4">
    <source>
        <dbReference type="Proteomes" id="UP001642464"/>
    </source>
</evidence>
<keyword evidence="4" id="KW-1185">Reference proteome</keyword>
<protein>
    <submittedName>
        <fullName evidence="3">tRNA pseudouridine synthase C (tRNA pseudouridine(65) synthase) (tRNA pseudouridylate synthase C) (tRNA-uridine isomerase C)</fullName>
    </submittedName>
</protein>
<evidence type="ECO:0000259" key="2">
    <source>
        <dbReference type="Pfam" id="PF00849"/>
    </source>
</evidence>
<evidence type="ECO:0000256" key="1">
    <source>
        <dbReference type="ARBA" id="ARBA00010876"/>
    </source>
</evidence>
<comment type="caution">
    <text evidence="3">The sequence shown here is derived from an EMBL/GenBank/DDBJ whole genome shotgun (WGS) entry which is preliminary data.</text>
</comment>
<accession>A0ABP0IF48</accession>
<dbReference type="PANTHER" id="PTHR21600:SF87">
    <property type="entry name" value="RNA PSEUDOURIDYLATE SYNTHASE DOMAIN-CONTAINING PROTEIN 1"/>
    <property type="match status" value="1"/>
</dbReference>